<sequence length="216" mass="25139">MEGPQLNDDQRSRIQAILNYWYIPGSDRNGDIDPSLFKKWFGASAETDAEITQNFKEDLLKLANGDHEAWKHDKEGKLAAVILCDQFTRNIFRKNKQAFDYDHIAMEIVKSISDEEFSTYALQEQGFLILPYEHDERLESQVKSTELADLMMKNALAIPDVAQGILRYAEQLKKYTEQHKATIDQFGRYPHRNEVLERESTPEEVEYLKTAERYGQ</sequence>
<dbReference type="InterPro" id="IPR011990">
    <property type="entry name" value="TPR-like_helical_dom_sf"/>
</dbReference>
<gene>
    <name evidence="1" type="primary">Contig3257.g3481</name>
    <name evidence="1" type="ORF">STYLEM_15969</name>
</gene>
<organism evidence="1 2">
    <name type="scientific">Stylonychia lemnae</name>
    <name type="common">Ciliate</name>
    <dbReference type="NCBI Taxonomy" id="5949"/>
    <lineage>
        <taxon>Eukaryota</taxon>
        <taxon>Sar</taxon>
        <taxon>Alveolata</taxon>
        <taxon>Ciliophora</taxon>
        <taxon>Intramacronucleata</taxon>
        <taxon>Spirotrichea</taxon>
        <taxon>Stichotrichia</taxon>
        <taxon>Sporadotrichida</taxon>
        <taxon>Oxytrichidae</taxon>
        <taxon>Stylonychinae</taxon>
        <taxon>Stylonychia</taxon>
    </lineage>
</organism>
<protein>
    <submittedName>
        <fullName evidence="1">Membrane protein</fullName>
    </submittedName>
</protein>
<dbReference type="InParanoid" id="A0A078AXH8"/>
<accession>A0A078AXH8</accession>
<dbReference type="EMBL" id="CCKQ01015056">
    <property type="protein sequence ID" value="CDW86869.1"/>
    <property type="molecule type" value="Genomic_DNA"/>
</dbReference>
<dbReference type="Proteomes" id="UP000039865">
    <property type="component" value="Unassembled WGS sequence"/>
</dbReference>
<reference evidence="1 2" key="1">
    <citation type="submission" date="2014-06" db="EMBL/GenBank/DDBJ databases">
        <authorList>
            <person name="Swart Estienne"/>
        </authorList>
    </citation>
    <scope>NUCLEOTIDE SEQUENCE [LARGE SCALE GENOMIC DNA]</scope>
    <source>
        <strain evidence="1 2">130c</strain>
    </source>
</reference>
<dbReference type="OrthoDB" id="310751at2759"/>
<proteinExistence type="predicted"/>
<dbReference type="SUPFAM" id="SSF48452">
    <property type="entry name" value="TPR-like"/>
    <property type="match status" value="1"/>
</dbReference>
<dbReference type="InterPro" id="IPR010323">
    <property type="entry name" value="DUF924"/>
</dbReference>
<evidence type="ECO:0000313" key="2">
    <source>
        <dbReference type="Proteomes" id="UP000039865"/>
    </source>
</evidence>
<dbReference type="OMA" id="YMPYMHS"/>
<dbReference type="Pfam" id="PF06041">
    <property type="entry name" value="DUF924"/>
    <property type="match status" value="1"/>
</dbReference>
<dbReference type="AlphaFoldDB" id="A0A078AXH8"/>
<evidence type="ECO:0000313" key="1">
    <source>
        <dbReference type="EMBL" id="CDW86869.1"/>
    </source>
</evidence>
<dbReference type="Gene3D" id="1.20.58.320">
    <property type="entry name" value="TPR-like"/>
    <property type="match status" value="1"/>
</dbReference>
<name>A0A078AXH8_STYLE</name>
<dbReference type="Gene3D" id="1.25.40.10">
    <property type="entry name" value="Tetratricopeptide repeat domain"/>
    <property type="match status" value="1"/>
</dbReference>
<keyword evidence="2" id="KW-1185">Reference proteome</keyword>